<dbReference type="KEGG" id="dalk:DSCA_35340"/>
<dbReference type="EMBL" id="AP021874">
    <property type="protein sequence ID" value="BBO69604.1"/>
    <property type="molecule type" value="Genomic_DNA"/>
</dbReference>
<feature type="domain" description="4Fe-4S ferredoxin-type" evidence="6">
    <location>
        <begin position="34"/>
        <end position="63"/>
    </location>
</feature>
<evidence type="ECO:0000256" key="5">
    <source>
        <dbReference type="SAM" id="MobiDB-lite"/>
    </source>
</evidence>
<keyword evidence="3" id="KW-0408">Iron</keyword>
<dbReference type="InterPro" id="IPR050572">
    <property type="entry name" value="Fe-S_Ferredoxin"/>
</dbReference>
<evidence type="ECO:0000256" key="4">
    <source>
        <dbReference type="ARBA" id="ARBA00023014"/>
    </source>
</evidence>
<name>A0A5K7YTJ9_9BACT</name>
<organism evidence="7 8">
    <name type="scientific">Desulfosarcina alkanivorans</name>
    <dbReference type="NCBI Taxonomy" id="571177"/>
    <lineage>
        <taxon>Bacteria</taxon>
        <taxon>Pseudomonadati</taxon>
        <taxon>Thermodesulfobacteriota</taxon>
        <taxon>Desulfobacteria</taxon>
        <taxon>Desulfobacterales</taxon>
        <taxon>Desulfosarcinaceae</taxon>
        <taxon>Desulfosarcina</taxon>
    </lineage>
</organism>
<dbReference type="PANTHER" id="PTHR43687:SF1">
    <property type="entry name" value="FERREDOXIN III"/>
    <property type="match status" value="1"/>
</dbReference>
<feature type="domain" description="4Fe-4S ferredoxin-type" evidence="6">
    <location>
        <begin position="65"/>
        <end position="94"/>
    </location>
</feature>
<protein>
    <recommendedName>
        <fullName evidence="6">4Fe-4S ferredoxin-type domain-containing protein</fullName>
    </recommendedName>
</protein>
<dbReference type="GO" id="GO:0046872">
    <property type="term" value="F:metal ion binding"/>
    <property type="evidence" value="ECO:0007669"/>
    <property type="project" value="UniProtKB-KW"/>
</dbReference>
<keyword evidence="1" id="KW-0004">4Fe-4S</keyword>
<keyword evidence="4" id="KW-0411">Iron-sulfur</keyword>
<evidence type="ECO:0000256" key="1">
    <source>
        <dbReference type="ARBA" id="ARBA00022485"/>
    </source>
</evidence>
<dbReference type="Pfam" id="PF12838">
    <property type="entry name" value="Fer4_7"/>
    <property type="match status" value="1"/>
</dbReference>
<gene>
    <name evidence="7" type="ORF">DSCA_35340</name>
</gene>
<dbReference type="PROSITE" id="PS51379">
    <property type="entry name" value="4FE4S_FER_2"/>
    <property type="match status" value="2"/>
</dbReference>
<dbReference type="OrthoDB" id="9808559at2"/>
<accession>A0A5K7YTJ9</accession>
<dbReference type="PANTHER" id="PTHR43687">
    <property type="entry name" value="ADENYLYLSULFATE REDUCTASE, BETA SUBUNIT"/>
    <property type="match status" value="1"/>
</dbReference>
<dbReference type="InterPro" id="IPR017896">
    <property type="entry name" value="4Fe4S_Fe-S-bd"/>
</dbReference>
<keyword evidence="2" id="KW-0479">Metal-binding</keyword>
<dbReference type="SUPFAM" id="SSF46548">
    <property type="entry name" value="alpha-helical ferredoxin"/>
    <property type="match status" value="1"/>
</dbReference>
<feature type="region of interest" description="Disordered" evidence="5">
    <location>
        <begin position="93"/>
        <end position="115"/>
    </location>
</feature>
<dbReference type="InterPro" id="IPR017900">
    <property type="entry name" value="4Fe4S_Fe_S_CS"/>
</dbReference>
<evidence type="ECO:0000313" key="7">
    <source>
        <dbReference type="EMBL" id="BBO69604.1"/>
    </source>
</evidence>
<dbReference type="AlphaFoldDB" id="A0A5K7YTJ9"/>
<dbReference type="GO" id="GO:0051539">
    <property type="term" value="F:4 iron, 4 sulfur cluster binding"/>
    <property type="evidence" value="ECO:0007669"/>
    <property type="project" value="UniProtKB-KW"/>
</dbReference>
<proteinExistence type="predicted"/>
<feature type="compositionally biased region" description="Basic and acidic residues" evidence="5">
    <location>
        <begin position="100"/>
        <end position="115"/>
    </location>
</feature>
<dbReference type="Proteomes" id="UP000427906">
    <property type="component" value="Chromosome"/>
</dbReference>
<evidence type="ECO:0000256" key="2">
    <source>
        <dbReference type="ARBA" id="ARBA00022723"/>
    </source>
</evidence>
<keyword evidence="8" id="KW-1185">Reference proteome</keyword>
<sequence length="115" mass="12865">MFRMTPQILRNFFSGPATRAYPRQVRRPFPATRGRLVNDIAQCNFCGVCAKKCPSACIDVDRHLYRWSFAPHICIGCGVCVEVCPRGCLHQEPATGPPAVRKERVVMDGESKPSE</sequence>
<evidence type="ECO:0000259" key="6">
    <source>
        <dbReference type="PROSITE" id="PS51379"/>
    </source>
</evidence>
<dbReference type="Gene3D" id="3.30.70.3270">
    <property type="match status" value="1"/>
</dbReference>
<dbReference type="PROSITE" id="PS00198">
    <property type="entry name" value="4FE4S_FER_1"/>
    <property type="match status" value="1"/>
</dbReference>
<evidence type="ECO:0000256" key="3">
    <source>
        <dbReference type="ARBA" id="ARBA00023004"/>
    </source>
</evidence>
<reference evidence="7 8" key="1">
    <citation type="submission" date="2019-11" db="EMBL/GenBank/DDBJ databases">
        <title>Comparative genomics of hydrocarbon-degrading Desulfosarcina strains.</title>
        <authorList>
            <person name="Watanabe M."/>
            <person name="Kojima H."/>
            <person name="Fukui M."/>
        </authorList>
    </citation>
    <scope>NUCLEOTIDE SEQUENCE [LARGE SCALE GENOMIC DNA]</scope>
    <source>
        <strain evidence="7 8">PL12</strain>
    </source>
</reference>
<evidence type="ECO:0000313" key="8">
    <source>
        <dbReference type="Proteomes" id="UP000427906"/>
    </source>
</evidence>